<comment type="caution">
    <text evidence="2">The sequence shown here is derived from an EMBL/GenBank/DDBJ whole genome shotgun (WGS) entry which is preliminary data.</text>
</comment>
<dbReference type="Gene3D" id="3.40.720.10">
    <property type="entry name" value="Alkaline Phosphatase, subunit A"/>
    <property type="match status" value="1"/>
</dbReference>
<accession>A0A1F5ZWD4</accession>
<dbReference type="InterPro" id="IPR000917">
    <property type="entry name" value="Sulfatase_N"/>
</dbReference>
<dbReference type="SUPFAM" id="SSF53649">
    <property type="entry name" value="Alkaline phosphatase-like"/>
    <property type="match status" value="1"/>
</dbReference>
<feature type="domain" description="Sulfatase N-terminal" evidence="1">
    <location>
        <begin position="33"/>
        <end position="101"/>
    </location>
</feature>
<organism evidence="2 3">
    <name type="scientific">Candidatus Gottesmanbacteria bacterium RIFCSPHIGHO2_02_FULL_39_11</name>
    <dbReference type="NCBI Taxonomy" id="1798382"/>
    <lineage>
        <taxon>Bacteria</taxon>
        <taxon>Candidatus Gottesmaniibacteriota</taxon>
    </lineage>
</organism>
<dbReference type="Proteomes" id="UP000176923">
    <property type="component" value="Unassembled WGS sequence"/>
</dbReference>
<protein>
    <recommendedName>
        <fullName evidence="1">Sulfatase N-terminal domain-containing protein</fullName>
    </recommendedName>
</protein>
<evidence type="ECO:0000313" key="3">
    <source>
        <dbReference type="Proteomes" id="UP000176923"/>
    </source>
</evidence>
<dbReference type="EMBL" id="MFJL01000008">
    <property type="protein sequence ID" value="OGG16731.1"/>
    <property type="molecule type" value="Genomic_DNA"/>
</dbReference>
<dbReference type="PANTHER" id="PTHR43751">
    <property type="entry name" value="SULFATASE"/>
    <property type="match status" value="1"/>
</dbReference>
<evidence type="ECO:0000313" key="2">
    <source>
        <dbReference type="EMBL" id="OGG16731.1"/>
    </source>
</evidence>
<reference evidence="2 3" key="1">
    <citation type="journal article" date="2016" name="Nat. Commun.">
        <title>Thousands of microbial genomes shed light on interconnected biogeochemical processes in an aquifer system.</title>
        <authorList>
            <person name="Anantharaman K."/>
            <person name="Brown C.T."/>
            <person name="Hug L.A."/>
            <person name="Sharon I."/>
            <person name="Castelle C.J."/>
            <person name="Probst A.J."/>
            <person name="Thomas B.C."/>
            <person name="Singh A."/>
            <person name="Wilkins M.J."/>
            <person name="Karaoz U."/>
            <person name="Brodie E.L."/>
            <person name="Williams K.H."/>
            <person name="Hubbard S.S."/>
            <person name="Banfield J.F."/>
        </authorList>
    </citation>
    <scope>NUCLEOTIDE SEQUENCE [LARGE SCALE GENOMIC DNA]</scope>
</reference>
<dbReference type="AlphaFoldDB" id="A0A1F5ZWD4"/>
<dbReference type="InterPro" id="IPR052701">
    <property type="entry name" value="GAG_Ulvan_Degrading_Sulfatases"/>
</dbReference>
<dbReference type="STRING" id="1798382.A3D77_04815"/>
<gene>
    <name evidence="2" type="ORF">A3D77_04815</name>
</gene>
<evidence type="ECO:0000259" key="1">
    <source>
        <dbReference type="Pfam" id="PF00884"/>
    </source>
</evidence>
<dbReference type="PANTHER" id="PTHR43751:SF1">
    <property type="entry name" value="SULFATASE ATSG-RELATED"/>
    <property type="match status" value="1"/>
</dbReference>
<sequence length="125" mass="13790">MARGLVVIFLVFTFLYISFAFLPKPSSAQAAKPNILFIISDDQPYKTLGLTGNSVIQTPNINSLGQTGAYFPRMYFSIDQCSPSRASILTGKMPHTNGLTYNFQNCLQPIRRLPISSKARDTGLP</sequence>
<dbReference type="InterPro" id="IPR017850">
    <property type="entry name" value="Alkaline_phosphatase_core_sf"/>
</dbReference>
<dbReference type="Pfam" id="PF00884">
    <property type="entry name" value="Sulfatase"/>
    <property type="match status" value="1"/>
</dbReference>
<name>A0A1F5ZWD4_9BACT</name>
<proteinExistence type="predicted"/>